<dbReference type="EMBL" id="CAJVQA010003998">
    <property type="protein sequence ID" value="CAG8588909.1"/>
    <property type="molecule type" value="Genomic_DNA"/>
</dbReference>
<keyword evidence="2" id="KW-0812">Transmembrane</keyword>
<dbReference type="GO" id="GO:0042626">
    <property type="term" value="F:ATPase-coupled transmembrane transporter activity"/>
    <property type="evidence" value="ECO:0007669"/>
    <property type="project" value="TreeGrafter"/>
</dbReference>
<dbReference type="GO" id="GO:0005778">
    <property type="term" value="C:peroxisomal membrane"/>
    <property type="evidence" value="ECO:0007669"/>
    <property type="project" value="TreeGrafter"/>
</dbReference>
<keyword evidence="1" id="KW-0813">Transport</keyword>
<name>A0A9N9G8M2_9GLOM</name>
<dbReference type="PANTHER" id="PTHR11384">
    <property type="entry name" value="ATP-BINDING CASSETTE, SUB-FAMILY D MEMBER"/>
    <property type="match status" value="1"/>
</dbReference>
<evidence type="ECO:0000313" key="7">
    <source>
        <dbReference type="Proteomes" id="UP000789759"/>
    </source>
</evidence>
<dbReference type="GO" id="GO:0042760">
    <property type="term" value="P:very long-chain fatty acid catabolic process"/>
    <property type="evidence" value="ECO:0007669"/>
    <property type="project" value="TreeGrafter"/>
</dbReference>
<dbReference type="GO" id="GO:0005324">
    <property type="term" value="F:long-chain fatty acid transmembrane transporter activity"/>
    <property type="evidence" value="ECO:0007669"/>
    <property type="project" value="TreeGrafter"/>
</dbReference>
<dbReference type="AlphaFoldDB" id="A0A9N9G8M2"/>
<comment type="caution">
    <text evidence="6">The sequence shown here is derived from an EMBL/GenBank/DDBJ whole genome shotgun (WGS) entry which is preliminary data.</text>
</comment>
<protein>
    <submittedName>
        <fullName evidence="6">17941_t:CDS:1</fullName>
    </submittedName>
</protein>
<keyword evidence="4" id="KW-0472">Membrane</keyword>
<keyword evidence="5" id="KW-0175">Coiled coil</keyword>
<sequence>MSIPFHNLNINDLNVNQSSTSTPIKLGTSAVSSDVEGLMYQHAKDIGITLVTISHRPSLFKYHSHLLRLGDEGTCEFSTIGTEQERMSLEKEVAALEAKLKDVDSLKARIAEINKELQLNI</sequence>
<organism evidence="6 7">
    <name type="scientific">Cetraspora pellucida</name>
    <dbReference type="NCBI Taxonomy" id="1433469"/>
    <lineage>
        <taxon>Eukaryota</taxon>
        <taxon>Fungi</taxon>
        <taxon>Fungi incertae sedis</taxon>
        <taxon>Mucoromycota</taxon>
        <taxon>Glomeromycotina</taxon>
        <taxon>Glomeromycetes</taxon>
        <taxon>Diversisporales</taxon>
        <taxon>Gigasporaceae</taxon>
        <taxon>Cetraspora</taxon>
    </lineage>
</organism>
<evidence type="ECO:0000256" key="3">
    <source>
        <dbReference type="ARBA" id="ARBA00022989"/>
    </source>
</evidence>
<reference evidence="6" key="1">
    <citation type="submission" date="2021-06" db="EMBL/GenBank/DDBJ databases">
        <authorList>
            <person name="Kallberg Y."/>
            <person name="Tangrot J."/>
            <person name="Rosling A."/>
        </authorList>
    </citation>
    <scope>NUCLEOTIDE SEQUENCE</scope>
    <source>
        <strain evidence="6">FL966</strain>
    </source>
</reference>
<dbReference type="GO" id="GO:0007031">
    <property type="term" value="P:peroxisome organization"/>
    <property type="evidence" value="ECO:0007669"/>
    <property type="project" value="TreeGrafter"/>
</dbReference>
<evidence type="ECO:0000313" key="6">
    <source>
        <dbReference type="EMBL" id="CAG8588909.1"/>
    </source>
</evidence>
<evidence type="ECO:0000256" key="4">
    <source>
        <dbReference type="ARBA" id="ARBA00023136"/>
    </source>
</evidence>
<evidence type="ECO:0000256" key="1">
    <source>
        <dbReference type="ARBA" id="ARBA00022448"/>
    </source>
</evidence>
<dbReference type="Proteomes" id="UP000789759">
    <property type="component" value="Unassembled WGS sequence"/>
</dbReference>
<dbReference type="GO" id="GO:0006635">
    <property type="term" value="P:fatty acid beta-oxidation"/>
    <property type="evidence" value="ECO:0007669"/>
    <property type="project" value="TreeGrafter"/>
</dbReference>
<evidence type="ECO:0000256" key="5">
    <source>
        <dbReference type="SAM" id="Coils"/>
    </source>
</evidence>
<proteinExistence type="predicted"/>
<keyword evidence="3" id="KW-1133">Transmembrane helix</keyword>
<dbReference type="OrthoDB" id="2312656at2759"/>
<evidence type="ECO:0000256" key="2">
    <source>
        <dbReference type="ARBA" id="ARBA00022692"/>
    </source>
</evidence>
<dbReference type="GO" id="GO:0005524">
    <property type="term" value="F:ATP binding"/>
    <property type="evidence" value="ECO:0007669"/>
    <property type="project" value="TreeGrafter"/>
</dbReference>
<accession>A0A9N9G8M2</accession>
<dbReference type="PANTHER" id="PTHR11384:SF67">
    <property type="entry name" value="ATP-BINDING CASSETTE SUB-FAMILY D MEMBER 1"/>
    <property type="match status" value="1"/>
</dbReference>
<feature type="coiled-coil region" evidence="5">
    <location>
        <begin position="79"/>
        <end position="116"/>
    </location>
</feature>
<dbReference type="GO" id="GO:0015910">
    <property type="term" value="P:long-chain fatty acid import into peroxisome"/>
    <property type="evidence" value="ECO:0007669"/>
    <property type="project" value="TreeGrafter"/>
</dbReference>
<dbReference type="InterPro" id="IPR050835">
    <property type="entry name" value="ABC_transporter_sub-D"/>
</dbReference>
<gene>
    <name evidence="6" type="ORF">CPELLU_LOCUS6439</name>
</gene>
<keyword evidence="7" id="KW-1185">Reference proteome</keyword>